<dbReference type="AlphaFoldDB" id="A0A371E3F3"/>
<feature type="transmembrane region" description="Helical" evidence="1">
    <location>
        <begin position="15"/>
        <end position="37"/>
    </location>
</feature>
<dbReference type="OrthoDB" id="6776856at2759"/>
<keyword evidence="1" id="KW-0812">Transmembrane</keyword>
<sequence>MARCMLHQKESPKKLWAWFSFKPSLIFLKIFGCLCYLHTPQVKHDKLDKRVEPGVFVGYHIVCKAYRIFLPQIGNFLINIANNLPIRGTRLLSDIYQRRNIAVCNIVVCELANFEEAIMEKKGLGAM</sequence>
<feature type="domain" description="Retroviral polymerase SH3-like" evidence="2">
    <location>
        <begin position="33"/>
        <end position="77"/>
    </location>
</feature>
<dbReference type="Pfam" id="PF25597">
    <property type="entry name" value="SH3_retrovirus"/>
    <property type="match status" value="1"/>
</dbReference>
<keyword evidence="1" id="KW-1133">Transmembrane helix</keyword>
<reference evidence="3" key="1">
    <citation type="submission" date="2018-05" db="EMBL/GenBank/DDBJ databases">
        <title>Draft genome of Mucuna pruriens seed.</title>
        <authorList>
            <person name="Nnadi N.E."/>
            <person name="Vos R."/>
            <person name="Hasami M.H."/>
            <person name="Devisetty U.K."/>
            <person name="Aguiy J.C."/>
        </authorList>
    </citation>
    <scope>NUCLEOTIDE SEQUENCE [LARGE SCALE GENOMIC DNA]</scope>
    <source>
        <strain evidence="3">JCA_2017</strain>
    </source>
</reference>
<accession>A0A371E3F3</accession>
<organism evidence="3 4">
    <name type="scientific">Mucuna pruriens</name>
    <name type="common">Velvet bean</name>
    <name type="synonym">Dolichos pruriens</name>
    <dbReference type="NCBI Taxonomy" id="157652"/>
    <lineage>
        <taxon>Eukaryota</taxon>
        <taxon>Viridiplantae</taxon>
        <taxon>Streptophyta</taxon>
        <taxon>Embryophyta</taxon>
        <taxon>Tracheophyta</taxon>
        <taxon>Spermatophyta</taxon>
        <taxon>Magnoliopsida</taxon>
        <taxon>eudicotyledons</taxon>
        <taxon>Gunneridae</taxon>
        <taxon>Pentapetalae</taxon>
        <taxon>rosids</taxon>
        <taxon>fabids</taxon>
        <taxon>Fabales</taxon>
        <taxon>Fabaceae</taxon>
        <taxon>Papilionoideae</taxon>
        <taxon>50 kb inversion clade</taxon>
        <taxon>NPAAA clade</taxon>
        <taxon>indigoferoid/millettioid clade</taxon>
        <taxon>Phaseoleae</taxon>
        <taxon>Mucuna</taxon>
    </lineage>
</organism>
<evidence type="ECO:0000256" key="1">
    <source>
        <dbReference type="SAM" id="Phobius"/>
    </source>
</evidence>
<evidence type="ECO:0000259" key="2">
    <source>
        <dbReference type="Pfam" id="PF25597"/>
    </source>
</evidence>
<protein>
    <recommendedName>
        <fullName evidence="2">Retroviral polymerase SH3-like domain-containing protein</fullName>
    </recommendedName>
</protein>
<gene>
    <name evidence="3" type="ORF">CR513_61278</name>
</gene>
<proteinExistence type="predicted"/>
<feature type="non-terminal residue" evidence="3">
    <location>
        <position position="1"/>
    </location>
</feature>
<comment type="caution">
    <text evidence="3">The sequence shown here is derived from an EMBL/GenBank/DDBJ whole genome shotgun (WGS) entry which is preliminary data.</text>
</comment>
<dbReference type="EMBL" id="QJKJ01016766">
    <property type="protein sequence ID" value="RDX60569.1"/>
    <property type="molecule type" value="Genomic_DNA"/>
</dbReference>
<keyword evidence="1" id="KW-0472">Membrane</keyword>
<dbReference type="Proteomes" id="UP000257109">
    <property type="component" value="Unassembled WGS sequence"/>
</dbReference>
<evidence type="ECO:0000313" key="4">
    <source>
        <dbReference type="Proteomes" id="UP000257109"/>
    </source>
</evidence>
<name>A0A371E3F3_MUCPR</name>
<evidence type="ECO:0000313" key="3">
    <source>
        <dbReference type="EMBL" id="RDX60569.1"/>
    </source>
</evidence>
<keyword evidence="4" id="KW-1185">Reference proteome</keyword>
<dbReference type="InterPro" id="IPR057670">
    <property type="entry name" value="SH3_retrovirus"/>
</dbReference>